<proteinExistence type="predicted"/>
<accession>A0A2P2NAZ3</accession>
<sequence>MVGEFLLSCAYTIFTNLRQNKII</sequence>
<dbReference type="EMBL" id="GGEC01059149">
    <property type="protein sequence ID" value="MBX39633.1"/>
    <property type="molecule type" value="Transcribed_RNA"/>
</dbReference>
<protein>
    <submittedName>
        <fullName evidence="1">Uncharacterized protein</fullName>
    </submittedName>
</protein>
<dbReference type="AlphaFoldDB" id="A0A2P2NAZ3"/>
<name>A0A2P2NAZ3_RHIMU</name>
<evidence type="ECO:0000313" key="1">
    <source>
        <dbReference type="EMBL" id="MBX39633.1"/>
    </source>
</evidence>
<reference evidence="1" key="1">
    <citation type="submission" date="2018-02" db="EMBL/GenBank/DDBJ databases">
        <title>Rhizophora mucronata_Transcriptome.</title>
        <authorList>
            <person name="Meera S.P."/>
            <person name="Sreeshan A."/>
            <person name="Augustine A."/>
        </authorList>
    </citation>
    <scope>NUCLEOTIDE SEQUENCE</scope>
    <source>
        <tissue evidence="1">Leaf</tissue>
    </source>
</reference>
<organism evidence="1">
    <name type="scientific">Rhizophora mucronata</name>
    <name type="common">Asiatic mangrove</name>
    <dbReference type="NCBI Taxonomy" id="61149"/>
    <lineage>
        <taxon>Eukaryota</taxon>
        <taxon>Viridiplantae</taxon>
        <taxon>Streptophyta</taxon>
        <taxon>Embryophyta</taxon>
        <taxon>Tracheophyta</taxon>
        <taxon>Spermatophyta</taxon>
        <taxon>Magnoliopsida</taxon>
        <taxon>eudicotyledons</taxon>
        <taxon>Gunneridae</taxon>
        <taxon>Pentapetalae</taxon>
        <taxon>rosids</taxon>
        <taxon>fabids</taxon>
        <taxon>Malpighiales</taxon>
        <taxon>Rhizophoraceae</taxon>
        <taxon>Rhizophora</taxon>
    </lineage>
</organism>